<feature type="transmembrane region" description="Helical" evidence="12">
    <location>
        <begin position="296"/>
        <end position="329"/>
    </location>
</feature>
<evidence type="ECO:0000256" key="11">
    <source>
        <dbReference type="SAM" id="MobiDB-lite"/>
    </source>
</evidence>
<evidence type="ECO:0008006" key="14">
    <source>
        <dbReference type="Google" id="ProtNLM"/>
    </source>
</evidence>
<feature type="compositionally biased region" description="Polar residues" evidence="11">
    <location>
        <begin position="16"/>
        <end position="25"/>
    </location>
</feature>
<dbReference type="PANTHER" id="PTHR11351:SF31">
    <property type="entry name" value="DESATURASE 1, ISOFORM A-RELATED"/>
    <property type="match status" value="1"/>
</dbReference>
<protein>
    <recommendedName>
        <fullName evidence="14">Fatty acid desaturase domain-containing protein</fullName>
    </recommendedName>
</protein>
<keyword evidence="6 12" id="KW-1133">Transmembrane helix</keyword>
<evidence type="ECO:0000256" key="6">
    <source>
        <dbReference type="ARBA" id="ARBA00022989"/>
    </source>
</evidence>
<dbReference type="GO" id="GO:0016717">
    <property type="term" value="F:oxidoreductase activity, acting on paired donors, with oxidation of a pair of donors resulting in the reduction of molecular oxygen to two molecules of water"/>
    <property type="evidence" value="ECO:0007669"/>
    <property type="project" value="InterPro"/>
</dbReference>
<dbReference type="InterPro" id="IPR015876">
    <property type="entry name" value="Acyl-CoA_DS"/>
</dbReference>
<keyword evidence="9 12" id="KW-0472">Membrane</keyword>
<evidence type="ECO:0000256" key="9">
    <source>
        <dbReference type="ARBA" id="ARBA00023136"/>
    </source>
</evidence>
<evidence type="ECO:0000256" key="1">
    <source>
        <dbReference type="ARBA" id="ARBA00004141"/>
    </source>
</evidence>
<dbReference type="GO" id="GO:0016020">
    <property type="term" value="C:membrane"/>
    <property type="evidence" value="ECO:0007669"/>
    <property type="project" value="UniProtKB-SubCell"/>
</dbReference>
<keyword evidence="4 12" id="KW-0812">Transmembrane</keyword>
<sequence length="375" mass="41820">MSVEKTSLVEGPPNDVPQSPVSTDTDVSDTFAADPSREGGEDEGRDTFVQPAVVGLSGEKATADKSSTSGRKRKDEINLNTPFDIACRWIFSTPVVSWPTTLALSLLCKDPIQPSWMLAMQVLIWLKVGIGMSLLLHRFFSHQSFTAGRVTTFIFAVIACLAGQRSPLWWVSKHRKHHRYPDTEKDPHSPVVMGFLRAFFLWLSEDEGIRTEIEFVPSSLLTPELILVERFFWVPNLVEYLIWYSLFGYAWMLKVGVWSTILGSASSLFFNVEFHQSPVYRAVVGNSSNASVFSQIRLVLAALVAIAPLAWVNPVHLFGLCATVLVMCVGEHQHEEHHKHPTLAKRAGFDPLAVLLLPPLRSLGVVDWAASNWKP</sequence>
<keyword evidence="10" id="KW-0275">Fatty acid biosynthesis</keyword>
<evidence type="ECO:0000256" key="8">
    <source>
        <dbReference type="ARBA" id="ARBA00023098"/>
    </source>
</evidence>
<evidence type="ECO:0000256" key="4">
    <source>
        <dbReference type="ARBA" id="ARBA00022692"/>
    </source>
</evidence>
<name>A0A0G4I5Q9_9ALVE</name>
<feature type="transmembrane region" description="Helical" evidence="12">
    <location>
        <begin position="152"/>
        <end position="171"/>
    </location>
</feature>
<gene>
    <name evidence="13" type="ORF">Cvel_1863</name>
</gene>
<evidence type="ECO:0000313" key="13">
    <source>
        <dbReference type="EMBL" id="CEM52340.1"/>
    </source>
</evidence>
<evidence type="ECO:0000256" key="2">
    <source>
        <dbReference type="ARBA" id="ARBA00009295"/>
    </source>
</evidence>
<keyword evidence="7" id="KW-0560">Oxidoreductase</keyword>
<feature type="transmembrane region" description="Helical" evidence="12">
    <location>
        <begin position="240"/>
        <end position="261"/>
    </location>
</feature>
<evidence type="ECO:0000256" key="3">
    <source>
        <dbReference type="ARBA" id="ARBA00022516"/>
    </source>
</evidence>
<feature type="region of interest" description="Disordered" evidence="11">
    <location>
        <begin position="1"/>
        <end position="51"/>
    </location>
</feature>
<dbReference type="AlphaFoldDB" id="A0A0G4I5Q9"/>
<keyword evidence="8" id="KW-0443">Lipid metabolism</keyword>
<evidence type="ECO:0000256" key="7">
    <source>
        <dbReference type="ARBA" id="ARBA00023002"/>
    </source>
</evidence>
<keyword evidence="3" id="KW-0444">Lipid biosynthesis</keyword>
<organism evidence="13">
    <name type="scientific">Chromera velia CCMP2878</name>
    <dbReference type="NCBI Taxonomy" id="1169474"/>
    <lineage>
        <taxon>Eukaryota</taxon>
        <taxon>Sar</taxon>
        <taxon>Alveolata</taxon>
        <taxon>Colpodellida</taxon>
        <taxon>Chromeraceae</taxon>
        <taxon>Chromera</taxon>
    </lineage>
</organism>
<comment type="similarity">
    <text evidence="2">Belongs to the fatty acid desaturase type 1 family.</text>
</comment>
<keyword evidence="5" id="KW-0276">Fatty acid metabolism</keyword>
<proteinExistence type="inferred from homology"/>
<feature type="transmembrane region" description="Helical" evidence="12">
    <location>
        <begin position="122"/>
        <end position="140"/>
    </location>
</feature>
<dbReference type="VEuPathDB" id="CryptoDB:Cvel_1863"/>
<dbReference type="PhylomeDB" id="A0A0G4I5Q9"/>
<dbReference type="GO" id="GO:0006633">
    <property type="term" value="P:fatty acid biosynthetic process"/>
    <property type="evidence" value="ECO:0007669"/>
    <property type="project" value="UniProtKB-KW"/>
</dbReference>
<comment type="subcellular location">
    <subcellularLocation>
        <location evidence="1">Membrane</location>
        <topology evidence="1">Multi-pass membrane protein</topology>
    </subcellularLocation>
</comment>
<accession>A0A0G4I5Q9</accession>
<evidence type="ECO:0000256" key="5">
    <source>
        <dbReference type="ARBA" id="ARBA00022832"/>
    </source>
</evidence>
<dbReference type="PANTHER" id="PTHR11351">
    <property type="entry name" value="ACYL-COA DESATURASE"/>
    <property type="match status" value="1"/>
</dbReference>
<evidence type="ECO:0000256" key="10">
    <source>
        <dbReference type="ARBA" id="ARBA00023160"/>
    </source>
</evidence>
<evidence type="ECO:0000256" key="12">
    <source>
        <dbReference type="SAM" id="Phobius"/>
    </source>
</evidence>
<reference evidence="13" key="1">
    <citation type="submission" date="2014-11" db="EMBL/GenBank/DDBJ databases">
        <authorList>
            <person name="Otto D Thomas"/>
            <person name="Naeem Raeece"/>
        </authorList>
    </citation>
    <scope>NUCLEOTIDE SEQUENCE</scope>
</reference>
<dbReference type="EMBL" id="CDMZ01005227">
    <property type="protein sequence ID" value="CEM52340.1"/>
    <property type="molecule type" value="Genomic_DNA"/>
</dbReference>